<keyword evidence="5" id="KW-1185">Reference proteome</keyword>
<accession>A0A1I5JAF7</accession>
<dbReference type="EMBL" id="FOUP01000022">
    <property type="protein sequence ID" value="SFO69844.1"/>
    <property type="molecule type" value="Genomic_DNA"/>
</dbReference>
<dbReference type="RefSeq" id="WP_093158797.1">
    <property type="nucleotide sequence ID" value="NZ_FOUP01000022.1"/>
</dbReference>
<proteinExistence type="predicted"/>
<dbReference type="EMBL" id="RBXX01000002">
    <property type="protein sequence ID" value="RKT82441.1"/>
    <property type="molecule type" value="Genomic_DNA"/>
</dbReference>
<evidence type="ECO:0000313" key="3">
    <source>
        <dbReference type="EMBL" id="SFO69844.1"/>
    </source>
</evidence>
<organism evidence="3 4">
    <name type="scientific">Saccharopolyspora antimicrobica</name>
    <dbReference type="NCBI Taxonomy" id="455193"/>
    <lineage>
        <taxon>Bacteria</taxon>
        <taxon>Bacillati</taxon>
        <taxon>Actinomycetota</taxon>
        <taxon>Actinomycetes</taxon>
        <taxon>Pseudonocardiales</taxon>
        <taxon>Pseudonocardiaceae</taxon>
        <taxon>Saccharopolyspora</taxon>
    </lineage>
</organism>
<evidence type="ECO:0000313" key="4">
    <source>
        <dbReference type="Proteomes" id="UP000199398"/>
    </source>
</evidence>
<evidence type="ECO:0000256" key="1">
    <source>
        <dbReference type="SAM" id="Phobius"/>
    </source>
</evidence>
<dbReference type="Proteomes" id="UP000270697">
    <property type="component" value="Unassembled WGS sequence"/>
</dbReference>
<reference evidence="3 4" key="1">
    <citation type="submission" date="2016-10" db="EMBL/GenBank/DDBJ databases">
        <authorList>
            <person name="de Groot N.N."/>
        </authorList>
    </citation>
    <scope>NUCLEOTIDE SEQUENCE [LARGE SCALE GENOMIC DNA]</scope>
    <source>
        <strain evidence="3 4">CPCC 201259</strain>
    </source>
</reference>
<keyword evidence="1" id="KW-0472">Membrane</keyword>
<reference evidence="2 5" key="2">
    <citation type="submission" date="2018-10" db="EMBL/GenBank/DDBJ databases">
        <title>Sequencing the genomes of 1000 actinobacteria strains.</title>
        <authorList>
            <person name="Klenk H.-P."/>
        </authorList>
    </citation>
    <scope>NUCLEOTIDE SEQUENCE [LARGE SCALE GENOMIC DNA]</scope>
    <source>
        <strain evidence="2 5">DSM 45119</strain>
    </source>
</reference>
<dbReference type="AlphaFoldDB" id="A0A1I5JAF7"/>
<keyword evidence="1" id="KW-0812">Transmembrane</keyword>
<dbReference type="Proteomes" id="UP000199398">
    <property type="component" value="Unassembled WGS sequence"/>
</dbReference>
<evidence type="ECO:0000313" key="2">
    <source>
        <dbReference type="EMBL" id="RKT82441.1"/>
    </source>
</evidence>
<feature type="transmembrane region" description="Helical" evidence="1">
    <location>
        <begin position="20"/>
        <end position="38"/>
    </location>
</feature>
<sequence length="82" mass="8687">MIGIESGASSDNPGMETHQVVLLAIAFAAGGFTLRRLVRRHGRQGGWHFSGLVSIAALVGVLAYYAAYTVMVLVLALLFIIA</sequence>
<gene>
    <name evidence="2" type="ORF">ATL45_0688</name>
    <name evidence="3" type="ORF">SAMN05421805_12212</name>
</gene>
<protein>
    <submittedName>
        <fullName evidence="3">Uncharacterized protein</fullName>
    </submittedName>
</protein>
<name>A0A1I5JAF7_9PSEU</name>
<dbReference type="STRING" id="455193.SAMN05421805_12212"/>
<evidence type="ECO:0000313" key="5">
    <source>
        <dbReference type="Proteomes" id="UP000270697"/>
    </source>
</evidence>
<feature type="transmembrane region" description="Helical" evidence="1">
    <location>
        <begin position="50"/>
        <end position="81"/>
    </location>
</feature>
<keyword evidence="1" id="KW-1133">Transmembrane helix</keyword>